<feature type="transmembrane region" description="Helical" evidence="1">
    <location>
        <begin position="16"/>
        <end position="36"/>
    </location>
</feature>
<dbReference type="STRING" id="5627.A0A1C7M8D4"/>
<keyword evidence="1" id="KW-0472">Membrane</keyword>
<proteinExistence type="predicted"/>
<dbReference type="GO" id="GO:0006660">
    <property type="term" value="P:phosphatidylserine catabolic process"/>
    <property type="evidence" value="ECO:0007669"/>
    <property type="project" value="TreeGrafter"/>
</dbReference>
<keyword evidence="1" id="KW-1133">Transmembrane helix</keyword>
<dbReference type="OMA" id="WFKDLNV"/>
<evidence type="ECO:0000313" key="4">
    <source>
        <dbReference type="Proteomes" id="UP000092993"/>
    </source>
</evidence>
<feature type="domain" description="AB hydrolase-1" evidence="2">
    <location>
        <begin position="121"/>
        <end position="232"/>
    </location>
</feature>
<dbReference type="Proteomes" id="UP000092993">
    <property type="component" value="Unassembled WGS sequence"/>
</dbReference>
<dbReference type="GO" id="GO:0004622">
    <property type="term" value="F:phosphatidylcholine lysophospholipase activity"/>
    <property type="evidence" value="ECO:0007669"/>
    <property type="project" value="TreeGrafter"/>
</dbReference>
<keyword evidence="4" id="KW-1185">Reference proteome</keyword>
<organism evidence="3 4">
    <name type="scientific">Grifola frondosa</name>
    <name type="common">Maitake</name>
    <name type="synonym">Polyporus frondosus</name>
    <dbReference type="NCBI Taxonomy" id="5627"/>
    <lineage>
        <taxon>Eukaryota</taxon>
        <taxon>Fungi</taxon>
        <taxon>Dikarya</taxon>
        <taxon>Basidiomycota</taxon>
        <taxon>Agaricomycotina</taxon>
        <taxon>Agaricomycetes</taxon>
        <taxon>Polyporales</taxon>
        <taxon>Grifolaceae</taxon>
        <taxon>Grifola</taxon>
    </lineage>
</organism>
<comment type="caution">
    <text evidence="3">The sequence shown here is derived from an EMBL/GenBank/DDBJ whole genome shotgun (WGS) entry which is preliminary data.</text>
</comment>
<dbReference type="SUPFAM" id="SSF53474">
    <property type="entry name" value="alpha/beta-Hydrolases"/>
    <property type="match status" value="1"/>
</dbReference>
<protein>
    <submittedName>
        <fullName evidence="3">Monoacylglycerol lipase ABHD12</fullName>
    </submittedName>
</protein>
<reference evidence="3 4" key="1">
    <citation type="submission" date="2016-03" db="EMBL/GenBank/DDBJ databases">
        <title>Whole genome sequencing of Grifola frondosa 9006-11.</title>
        <authorList>
            <person name="Min B."/>
            <person name="Park H."/>
            <person name="Kim J.-G."/>
            <person name="Cho H."/>
            <person name="Oh Y.-L."/>
            <person name="Kong W.-S."/>
            <person name="Choi I.-G."/>
        </authorList>
    </citation>
    <scope>NUCLEOTIDE SEQUENCE [LARGE SCALE GENOMIC DNA]</scope>
    <source>
        <strain evidence="3 4">9006-11</strain>
    </source>
</reference>
<dbReference type="AlphaFoldDB" id="A0A1C7M8D4"/>
<dbReference type="GO" id="GO:0005789">
    <property type="term" value="C:endoplasmic reticulum membrane"/>
    <property type="evidence" value="ECO:0007669"/>
    <property type="project" value="TreeGrafter"/>
</dbReference>
<evidence type="ECO:0000313" key="3">
    <source>
        <dbReference type="EMBL" id="OBZ71304.1"/>
    </source>
</evidence>
<dbReference type="PANTHER" id="PTHR12277:SF194">
    <property type="entry name" value="FI04476P"/>
    <property type="match status" value="1"/>
</dbReference>
<accession>A0A1C7M8D4</accession>
<dbReference type="Pfam" id="PF12697">
    <property type="entry name" value="Abhydrolase_6"/>
    <property type="match status" value="1"/>
</dbReference>
<gene>
    <name evidence="3" type="primary">abhd12</name>
    <name evidence="3" type="ORF">A0H81_08570</name>
</gene>
<evidence type="ECO:0000259" key="2">
    <source>
        <dbReference type="Pfam" id="PF12697"/>
    </source>
</evidence>
<dbReference type="GO" id="GO:0047372">
    <property type="term" value="F:monoacylglycerol lipase activity"/>
    <property type="evidence" value="ECO:0007669"/>
    <property type="project" value="TreeGrafter"/>
</dbReference>
<keyword evidence="1" id="KW-0812">Transmembrane</keyword>
<dbReference type="PANTHER" id="PTHR12277">
    <property type="entry name" value="ALPHA/BETA HYDROLASE DOMAIN-CONTAINING PROTEIN"/>
    <property type="match status" value="1"/>
</dbReference>
<name>A0A1C7M8D4_GRIFR</name>
<dbReference type="Gene3D" id="3.40.50.1820">
    <property type="entry name" value="alpha/beta hydrolase"/>
    <property type="match status" value="1"/>
</dbReference>
<dbReference type="InterPro" id="IPR029058">
    <property type="entry name" value="AB_hydrolase_fold"/>
</dbReference>
<sequence length="363" mass="40010">MADHPNQGFLARAHKFAFCLSIIYALVIILLAIPSIQRHVLYQHSLRFPWYARFDLPEKYGLAPGKTLNLKVTTSDNVTLGGWFILSEPYYQNLRKTSATPLPAQPSLDVIQDAIDVYPTILFLHGAAATRAVARRIQHYSSFSSRLQTNVFAIDYRGFGDSEGIPSGDGLAEDAYTAWMWLLEQGARASDILVVGHSLGTAVASRLAARLTLEGVKSRVYGHPHSTAAAELCTRPKARQKLVHHEFDTLSIIQEFNVPTLLAHAIDDEEIPHLHSQTLLDRLLDLYLPPVVPLPSSAGITAGARNELVRKIEVPSFGTVEEFDGRAGKVVYVESLWGTHREVGVQEGVQDVIASTFRLGGPK</sequence>
<dbReference type="InterPro" id="IPR000073">
    <property type="entry name" value="AB_hydrolase_1"/>
</dbReference>
<dbReference type="GO" id="GO:0052651">
    <property type="term" value="P:monoacylglycerol catabolic process"/>
    <property type="evidence" value="ECO:0007669"/>
    <property type="project" value="TreeGrafter"/>
</dbReference>
<evidence type="ECO:0000256" key="1">
    <source>
        <dbReference type="SAM" id="Phobius"/>
    </source>
</evidence>
<dbReference type="OrthoDB" id="446723at2759"/>
<dbReference type="EMBL" id="LUGG01000011">
    <property type="protein sequence ID" value="OBZ71304.1"/>
    <property type="molecule type" value="Genomic_DNA"/>
</dbReference>